<dbReference type="Pfam" id="PF13807">
    <property type="entry name" value="GNVR"/>
    <property type="match status" value="1"/>
</dbReference>
<evidence type="ECO:0000313" key="22">
    <source>
        <dbReference type="EMBL" id="NMF94566.1"/>
    </source>
</evidence>
<dbReference type="InterPro" id="IPR032807">
    <property type="entry name" value="GNVR"/>
</dbReference>
<feature type="coiled-coil region" evidence="16">
    <location>
        <begin position="359"/>
        <end position="408"/>
    </location>
</feature>
<evidence type="ECO:0000256" key="10">
    <source>
        <dbReference type="ARBA" id="ARBA00022777"/>
    </source>
</evidence>
<feature type="transmembrane region" description="Helical" evidence="18">
    <location>
        <begin position="472"/>
        <end position="493"/>
    </location>
</feature>
<dbReference type="InterPro" id="IPR003856">
    <property type="entry name" value="LPS_length_determ_N"/>
</dbReference>
<dbReference type="EMBL" id="WTVH01000032">
    <property type="protein sequence ID" value="NMF94566.1"/>
    <property type="molecule type" value="Genomic_DNA"/>
</dbReference>
<evidence type="ECO:0000256" key="12">
    <source>
        <dbReference type="ARBA" id="ARBA00022989"/>
    </source>
</evidence>
<keyword evidence="23" id="KW-1185">Reference proteome</keyword>
<dbReference type="EC" id="2.7.10.2" evidence="4"/>
<evidence type="ECO:0000256" key="11">
    <source>
        <dbReference type="ARBA" id="ARBA00022840"/>
    </source>
</evidence>
<keyword evidence="10" id="KW-0418">Kinase</keyword>
<feature type="coiled-coil region" evidence="16">
    <location>
        <begin position="245"/>
        <end position="317"/>
    </location>
</feature>
<evidence type="ECO:0000256" key="15">
    <source>
        <dbReference type="ARBA" id="ARBA00051245"/>
    </source>
</evidence>
<evidence type="ECO:0000259" key="21">
    <source>
        <dbReference type="Pfam" id="PF13807"/>
    </source>
</evidence>
<evidence type="ECO:0000256" key="13">
    <source>
        <dbReference type="ARBA" id="ARBA00023136"/>
    </source>
</evidence>
<evidence type="ECO:0000256" key="3">
    <source>
        <dbReference type="ARBA" id="ARBA00008883"/>
    </source>
</evidence>
<dbReference type="Pfam" id="PF13614">
    <property type="entry name" value="AAA_31"/>
    <property type="match status" value="1"/>
</dbReference>
<comment type="similarity">
    <text evidence="2">Belongs to the CpsD/CapB family.</text>
</comment>
<evidence type="ECO:0000256" key="4">
    <source>
        <dbReference type="ARBA" id="ARBA00011903"/>
    </source>
</evidence>
<dbReference type="CDD" id="cd05387">
    <property type="entry name" value="BY-kinase"/>
    <property type="match status" value="1"/>
</dbReference>
<feature type="domain" description="Tyrosine-protein kinase G-rich" evidence="21">
    <location>
        <begin position="422"/>
        <end position="492"/>
    </location>
</feature>
<keyword evidence="9" id="KW-0547">Nucleotide-binding</keyword>
<keyword evidence="14" id="KW-0829">Tyrosine-protein kinase</keyword>
<evidence type="ECO:0000256" key="9">
    <source>
        <dbReference type="ARBA" id="ARBA00022741"/>
    </source>
</evidence>
<comment type="similarity">
    <text evidence="3">Belongs to the etk/wzc family.</text>
</comment>
<keyword evidence="12 18" id="KW-1133">Transmembrane helix</keyword>
<dbReference type="Pfam" id="PF02706">
    <property type="entry name" value="Wzz"/>
    <property type="match status" value="1"/>
</dbReference>
<keyword evidence="8 18" id="KW-0812">Transmembrane</keyword>
<evidence type="ECO:0000256" key="16">
    <source>
        <dbReference type="SAM" id="Coils"/>
    </source>
</evidence>
<feature type="domain" description="Polysaccharide chain length determinant N-terminal" evidence="19">
    <location>
        <begin position="48"/>
        <end position="142"/>
    </location>
</feature>
<evidence type="ECO:0000256" key="14">
    <source>
        <dbReference type="ARBA" id="ARBA00023137"/>
    </source>
</evidence>
<organism evidence="22 23">
    <name type="scientific">Aromatoleum buckelii</name>
    <dbReference type="NCBI Taxonomy" id="200254"/>
    <lineage>
        <taxon>Bacteria</taxon>
        <taxon>Pseudomonadati</taxon>
        <taxon>Pseudomonadota</taxon>
        <taxon>Betaproteobacteria</taxon>
        <taxon>Rhodocyclales</taxon>
        <taxon>Rhodocyclaceae</taxon>
        <taxon>Aromatoleum</taxon>
    </lineage>
</organism>
<name>A0ABX1N5N4_9RHOO</name>
<protein>
    <recommendedName>
        <fullName evidence="4">non-specific protein-tyrosine kinase</fullName>
        <ecNumber evidence="4">2.7.10.2</ecNumber>
    </recommendedName>
</protein>
<evidence type="ECO:0000313" key="23">
    <source>
        <dbReference type="Proteomes" id="UP000601990"/>
    </source>
</evidence>
<dbReference type="GO" id="GO:0004715">
    <property type="term" value="F:non-membrane spanning protein tyrosine kinase activity"/>
    <property type="evidence" value="ECO:0007669"/>
    <property type="project" value="UniProtKB-EC"/>
</dbReference>
<dbReference type="NCBIfam" id="TIGR01007">
    <property type="entry name" value="eps_fam"/>
    <property type="match status" value="1"/>
</dbReference>
<dbReference type="InterPro" id="IPR050445">
    <property type="entry name" value="Bact_polysacc_biosynth/exp"/>
</dbReference>
<evidence type="ECO:0000256" key="1">
    <source>
        <dbReference type="ARBA" id="ARBA00004429"/>
    </source>
</evidence>
<dbReference type="Proteomes" id="UP000601990">
    <property type="component" value="Unassembled WGS sequence"/>
</dbReference>
<evidence type="ECO:0000259" key="20">
    <source>
        <dbReference type="Pfam" id="PF13614"/>
    </source>
</evidence>
<keyword evidence="11" id="KW-0067">ATP-binding</keyword>
<dbReference type="InterPro" id="IPR027417">
    <property type="entry name" value="P-loop_NTPase"/>
</dbReference>
<evidence type="ECO:0000256" key="6">
    <source>
        <dbReference type="ARBA" id="ARBA00022519"/>
    </source>
</evidence>
<accession>A0ABX1N5N4</accession>
<reference evidence="22" key="1">
    <citation type="submission" date="2019-12" db="EMBL/GenBank/DDBJ databases">
        <title>Comparative genomics gives insights into the taxonomy of the Azoarcus-Aromatoleum group and reveals separate origins of nif in the plant-associated Azoarcus and non-plant-associated Aromatoleum sub-groups.</title>
        <authorList>
            <person name="Lafos M."/>
            <person name="Maluk M."/>
            <person name="Batista M."/>
            <person name="Junghare M."/>
            <person name="Carmona M."/>
            <person name="Faoro H."/>
            <person name="Cruz L.M."/>
            <person name="Battistoni F."/>
            <person name="De Souza E."/>
            <person name="Pedrosa F."/>
            <person name="Chen W.-M."/>
            <person name="Poole P.S."/>
            <person name="Dixon R.A."/>
            <person name="James E.K."/>
        </authorList>
    </citation>
    <scope>NUCLEOTIDE SEQUENCE</scope>
    <source>
        <strain evidence="22">U120</strain>
    </source>
</reference>
<sequence length="763" mass="84240">MDNTEKPDAGDERRQEVPRRNALVERRESTALAHPTEWRSHVEEDDDDTIDLRAIWDTIVKRKWTVITFFAIVMVSVLTATFLMTPIYRASLTLQIERQEAKVLDYQGVTPNEMQGDTKDFYETQYELLRSRSLAQRVIDQLNLGDHPVFAGANPSLLASIKGLFVGEEEEAEAVEGDAEQIRKLKLTKAFLANLTIEPVRNSRLVKIHFDSPDPVLASRIVNAISEAFINVNLERRMDASSFAKVFLEERLQQLKVKLGETEKELVAFAREEQIVRGGEQEASVDTQVMQEFTTALAKAQQERIRAEAMYQQLESGSVEGIPQVLENKVIQEFKGHKAKLETEYQENLKIYKPGYPKMIQLQSQIDEMQAKIAEELAHVRSGISSAYQAARAQEAMLQAKMDESKRTVLGVQDRSIQYNILKREVDTNRQLYDGLLQRYKEVGVAGGVGVNNVSVVDKAEVPLQPFKPKTLLNALIAALLGLFGGIGLALLFEHLDDTIKDGESMERLLGLPVLGMVPLIKRASDSARELVLEQLDDSRSGFSEAYRSLRTAMQFSTQDGIPKVLMVTSASMGEGKSTTALALAINLSQMGLKVLLVDADLRKASMHRKLGIPNTAGLTNYLAGDSRPVDVTQPTPYDKLFVITSGPLPPNPAELLGSAKMVALLDVAKDRFDCVIVDGPPVLGLADAPLLGSITDATVVVVEAGGTRKDFLAGALKRLRSTRTHVIGGVLTKIASRSGAQGYYYNSYYQYGGEAEGSRSAA</sequence>
<dbReference type="InterPro" id="IPR005702">
    <property type="entry name" value="Wzc-like_C"/>
</dbReference>
<keyword evidence="16" id="KW-0175">Coiled coil</keyword>
<dbReference type="SUPFAM" id="SSF52540">
    <property type="entry name" value="P-loop containing nucleoside triphosphate hydrolases"/>
    <property type="match status" value="1"/>
</dbReference>
<comment type="caution">
    <text evidence="22">The sequence shown here is derived from an EMBL/GenBank/DDBJ whole genome shotgun (WGS) entry which is preliminary data.</text>
</comment>
<gene>
    <name evidence="22" type="ORF">GO608_14655</name>
</gene>
<feature type="transmembrane region" description="Helical" evidence="18">
    <location>
        <begin position="66"/>
        <end position="88"/>
    </location>
</feature>
<evidence type="ECO:0000256" key="2">
    <source>
        <dbReference type="ARBA" id="ARBA00007316"/>
    </source>
</evidence>
<comment type="catalytic activity">
    <reaction evidence="15">
        <text>L-tyrosyl-[protein] + ATP = O-phospho-L-tyrosyl-[protein] + ADP + H(+)</text>
        <dbReference type="Rhea" id="RHEA:10596"/>
        <dbReference type="Rhea" id="RHEA-COMP:10136"/>
        <dbReference type="Rhea" id="RHEA-COMP:20101"/>
        <dbReference type="ChEBI" id="CHEBI:15378"/>
        <dbReference type="ChEBI" id="CHEBI:30616"/>
        <dbReference type="ChEBI" id="CHEBI:46858"/>
        <dbReference type="ChEBI" id="CHEBI:61978"/>
        <dbReference type="ChEBI" id="CHEBI:456216"/>
        <dbReference type="EC" id="2.7.10.2"/>
    </reaction>
</comment>
<evidence type="ECO:0000256" key="5">
    <source>
        <dbReference type="ARBA" id="ARBA00022475"/>
    </source>
</evidence>
<dbReference type="InterPro" id="IPR025669">
    <property type="entry name" value="AAA_dom"/>
</dbReference>
<dbReference type="PANTHER" id="PTHR32309">
    <property type="entry name" value="TYROSINE-PROTEIN KINASE"/>
    <property type="match status" value="1"/>
</dbReference>
<keyword evidence="5" id="KW-1003">Cell membrane</keyword>
<evidence type="ECO:0000256" key="17">
    <source>
        <dbReference type="SAM" id="MobiDB-lite"/>
    </source>
</evidence>
<keyword evidence="6" id="KW-0997">Cell inner membrane</keyword>
<comment type="subcellular location">
    <subcellularLocation>
        <location evidence="1">Cell inner membrane</location>
        <topology evidence="1">Multi-pass membrane protein</topology>
    </subcellularLocation>
</comment>
<feature type="region of interest" description="Disordered" evidence="17">
    <location>
        <begin position="1"/>
        <end position="28"/>
    </location>
</feature>
<evidence type="ECO:0000256" key="7">
    <source>
        <dbReference type="ARBA" id="ARBA00022679"/>
    </source>
</evidence>
<dbReference type="Gene3D" id="3.40.50.300">
    <property type="entry name" value="P-loop containing nucleotide triphosphate hydrolases"/>
    <property type="match status" value="1"/>
</dbReference>
<dbReference type="PANTHER" id="PTHR32309:SF13">
    <property type="entry name" value="FERRIC ENTEROBACTIN TRANSPORT PROTEIN FEPE"/>
    <property type="match status" value="1"/>
</dbReference>
<feature type="domain" description="AAA" evidence="20">
    <location>
        <begin position="566"/>
        <end position="703"/>
    </location>
</feature>
<keyword evidence="7 22" id="KW-0808">Transferase</keyword>
<evidence type="ECO:0000256" key="18">
    <source>
        <dbReference type="SAM" id="Phobius"/>
    </source>
</evidence>
<proteinExistence type="inferred from homology"/>
<evidence type="ECO:0000256" key="8">
    <source>
        <dbReference type="ARBA" id="ARBA00022692"/>
    </source>
</evidence>
<keyword evidence="13 18" id="KW-0472">Membrane</keyword>
<evidence type="ECO:0000259" key="19">
    <source>
        <dbReference type="Pfam" id="PF02706"/>
    </source>
</evidence>